<proteinExistence type="predicted"/>
<name>A0A2Z6SR76_9GLOM</name>
<evidence type="ECO:0000313" key="2">
    <source>
        <dbReference type="Proteomes" id="UP000247702"/>
    </source>
</evidence>
<evidence type="ECO:0000313" key="1">
    <source>
        <dbReference type="EMBL" id="GBC10589.1"/>
    </source>
</evidence>
<keyword evidence="2" id="KW-1185">Reference proteome</keyword>
<protein>
    <submittedName>
        <fullName evidence="1">Uncharacterized protein</fullName>
    </submittedName>
</protein>
<reference evidence="1 2" key="1">
    <citation type="submission" date="2017-11" db="EMBL/GenBank/DDBJ databases">
        <title>The genome of Rhizophagus clarus HR1 reveals common genetic basis of auxotrophy among arbuscular mycorrhizal fungi.</title>
        <authorList>
            <person name="Kobayashi Y."/>
        </authorList>
    </citation>
    <scope>NUCLEOTIDE SEQUENCE [LARGE SCALE GENOMIC DNA]</scope>
    <source>
        <strain evidence="1 2">HR1</strain>
    </source>
</reference>
<dbReference type="AlphaFoldDB" id="A0A2Z6SR76"/>
<accession>A0A2Z6SR76</accession>
<dbReference type="EMBL" id="BEXD01004398">
    <property type="protein sequence ID" value="GBC10589.1"/>
    <property type="molecule type" value="Genomic_DNA"/>
</dbReference>
<dbReference type="Proteomes" id="UP000247702">
    <property type="component" value="Unassembled WGS sequence"/>
</dbReference>
<gene>
    <name evidence="1" type="ORF">RclHR1_09750006</name>
</gene>
<comment type="caution">
    <text evidence="1">The sequence shown here is derived from an EMBL/GenBank/DDBJ whole genome shotgun (WGS) entry which is preliminary data.</text>
</comment>
<sequence length="98" mass="11408">MAGSLGTYNFVSSVLDENSCPSGYLVVWKFDNLRSKFGDKQVKELGEVCEEVNAKKQVKNEKWVENISYNDSNLIVNIGLKYYYEQYDLYEEFDKLLI</sequence>
<organism evidence="1 2">
    <name type="scientific">Rhizophagus clarus</name>
    <dbReference type="NCBI Taxonomy" id="94130"/>
    <lineage>
        <taxon>Eukaryota</taxon>
        <taxon>Fungi</taxon>
        <taxon>Fungi incertae sedis</taxon>
        <taxon>Mucoromycota</taxon>
        <taxon>Glomeromycotina</taxon>
        <taxon>Glomeromycetes</taxon>
        <taxon>Glomerales</taxon>
        <taxon>Glomeraceae</taxon>
        <taxon>Rhizophagus</taxon>
    </lineage>
</organism>